<feature type="compositionally biased region" description="Polar residues" evidence="1">
    <location>
        <begin position="18"/>
        <end position="27"/>
    </location>
</feature>
<organism evidence="4">
    <name type="scientific">Nippostrongylus brasiliensis</name>
    <name type="common">Rat hookworm</name>
    <dbReference type="NCBI Taxonomy" id="27835"/>
    <lineage>
        <taxon>Eukaryota</taxon>
        <taxon>Metazoa</taxon>
        <taxon>Ecdysozoa</taxon>
        <taxon>Nematoda</taxon>
        <taxon>Chromadorea</taxon>
        <taxon>Rhabditida</taxon>
        <taxon>Rhabditina</taxon>
        <taxon>Rhabditomorpha</taxon>
        <taxon>Strongyloidea</taxon>
        <taxon>Heligmosomidae</taxon>
        <taxon>Nippostrongylus</taxon>
    </lineage>
</organism>
<keyword evidence="3" id="KW-1185">Reference proteome</keyword>
<evidence type="ECO:0000313" key="2">
    <source>
        <dbReference type="EMBL" id="VDL75411.1"/>
    </source>
</evidence>
<dbReference type="Proteomes" id="UP000271162">
    <property type="component" value="Unassembled WGS sequence"/>
</dbReference>
<dbReference type="EMBL" id="UYSL01020608">
    <property type="protein sequence ID" value="VDL75411.1"/>
    <property type="molecule type" value="Genomic_DNA"/>
</dbReference>
<gene>
    <name evidence="2" type="ORF">NBR_LOCUS11822</name>
</gene>
<evidence type="ECO:0000313" key="4">
    <source>
        <dbReference type="WBParaSite" id="NBR_0001182101-mRNA-1"/>
    </source>
</evidence>
<dbReference type="OMA" id="YSIEYEY"/>
<accession>A0A0N4Y6T6</accession>
<evidence type="ECO:0000256" key="1">
    <source>
        <dbReference type="SAM" id="MobiDB-lite"/>
    </source>
</evidence>
<feature type="region of interest" description="Disordered" evidence="1">
    <location>
        <begin position="1"/>
        <end position="37"/>
    </location>
</feature>
<dbReference type="WBParaSite" id="NBR_0001182101-mRNA-1">
    <property type="protein sequence ID" value="NBR_0001182101-mRNA-1"/>
    <property type="gene ID" value="NBR_0001182101"/>
</dbReference>
<evidence type="ECO:0000313" key="3">
    <source>
        <dbReference type="Proteomes" id="UP000271162"/>
    </source>
</evidence>
<name>A0A0N4Y6T6_NIPBR</name>
<dbReference type="AlphaFoldDB" id="A0A0N4Y6T6"/>
<feature type="compositionally biased region" description="Low complexity" evidence="1">
    <location>
        <begin position="1"/>
        <end position="17"/>
    </location>
</feature>
<proteinExistence type="predicted"/>
<sequence length="293" mass="32635">MSDYESSTLSGSEISLSPPSYSVQEDPSSGDLFSRSQQLWPDRPEYGRYSLEFEYLDNKRIKSMRKRRERKMLHIVEPEVHIGRARAGGGHSRVAEFAPSDVIVPFQNRTAATTSSDQLVRTSMLFSSTSDIGQTLTRSTVPATTDDLLTLGGMFPMKSPSLVPTELLRSSCSRTYIDSAQNSTIQPTFGDELKMESSAAYHFMGRASDEEALNRLWLFDFIVFHAKGSKGSEGNQLKVGFYVGGKRCLFPVEVLKMDGGGSLFRITGTTYSIGFQNLEDMALFYKRFPSTAE</sequence>
<reference evidence="2 3" key="2">
    <citation type="submission" date="2018-11" db="EMBL/GenBank/DDBJ databases">
        <authorList>
            <consortium name="Pathogen Informatics"/>
        </authorList>
    </citation>
    <scope>NUCLEOTIDE SEQUENCE [LARGE SCALE GENOMIC DNA]</scope>
</reference>
<reference evidence="4" key="1">
    <citation type="submission" date="2017-02" db="UniProtKB">
        <authorList>
            <consortium name="WormBaseParasite"/>
        </authorList>
    </citation>
    <scope>IDENTIFICATION</scope>
</reference>
<protein>
    <submittedName>
        <fullName evidence="4">Velvet domain-containing protein</fullName>
    </submittedName>
</protein>